<organism evidence="15 16">
    <name type="scientific">Sodiomyces alkalinus (strain CBS 110278 / VKM F-3762 / F11)</name>
    <name type="common">Alkaliphilic filamentous fungus</name>
    <dbReference type="NCBI Taxonomy" id="1314773"/>
    <lineage>
        <taxon>Eukaryota</taxon>
        <taxon>Fungi</taxon>
        <taxon>Dikarya</taxon>
        <taxon>Ascomycota</taxon>
        <taxon>Pezizomycotina</taxon>
        <taxon>Sordariomycetes</taxon>
        <taxon>Hypocreomycetidae</taxon>
        <taxon>Glomerellales</taxon>
        <taxon>Plectosphaerellaceae</taxon>
        <taxon>Sodiomyces</taxon>
    </lineage>
</organism>
<dbReference type="OrthoDB" id="2014201at2759"/>
<keyword evidence="8" id="KW-0464">Manganese</keyword>
<dbReference type="GO" id="GO:0005978">
    <property type="term" value="P:glycogen biosynthetic process"/>
    <property type="evidence" value="ECO:0007669"/>
    <property type="project" value="UniProtKB-KW"/>
</dbReference>
<reference evidence="15 16" key="1">
    <citation type="journal article" date="2018" name="Mol. Ecol.">
        <title>The obligate alkalophilic soda-lake fungus Sodiomyces alkalinus has shifted to a protein diet.</title>
        <authorList>
            <person name="Grum-Grzhimaylo A.A."/>
            <person name="Falkoski D.L."/>
            <person name="van den Heuvel J."/>
            <person name="Valero-Jimenez C.A."/>
            <person name="Min B."/>
            <person name="Choi I.G."/>
            <person name="Lipzen A."/>
            <person name="Daum C.G."/>
            <person name="Aanen D.K."/>
            <person name="Tsang A."/>
            <person name="Henrissat B."/>
            <person name="Bilanenko E.N."/>
            <person name="de Vries R.P."/>
            <person name="van Kan J.A.L."/>
            <person name="Grigoriev I.V."/>
            <person name="Debets A.J.M."/>
        </authorList>
    </citation>
    <scope>NUCLEOTIDE SEQUENCE [LARGE SCALE GENOMIC DNA]</scope>
    <source>
        <strain evidence="15 16">F11</strain>
    </source>
</reference>
<comment type="cofactor">
    <cofactor evidence="1">
        <name>Mn(2+)</name>
        <dbReference type="ChEBI" id="CHEBI:29035"/>
    </cofactor>
</comment>
<dbReference type="CDD" id="cd02537">
    <property type="entry name" value="GT8_Glycogenin"/>
    <property type="match status" value="1"/>
</dbReference>
<evidence type="ECO:0000256" key="4">
    <source>
        <dbReference type="ARBA" id="ARBA00022679"/>
    </source>
</evidence>
<keyword evidence="7" id="KW-0325">Glycoprotein</keyword>
<evidence type="ECO:0000256" key="14">
    <source>
        <dbReference type="SAM" id="MobiDB-lite"/>
    </source>
</evidence>
<evidence type="ECO:0000256" key="3">
    <source>
        <dbReference type="ARBA" id="ARBA00022490"/>
    </source>
</evidence>
<sequence length="659" mass="73634">MSKLRTFFVPQFGALDLLLNDAYLPGALVLAHSLRDASTAKQLAVLVTPDSITAETVSQLKTVYHHVIPVPRIRNDHLTNLRLINRPELHSAFTKIHLWKLTQFSRIVYLDADVLAYRAPDELFDIPAPFSAAPDVGWPDVFNTGVMVLSPSLDDYHVLMAMAERGLSFDGADQGLLNIHFKNSYNRISFTYNVTPVAHYQYIPAFRHFQSSINLVHFIGAMKPWFQGRPANQGDSPFNEMVVRWWAVYDRHYGGPQTVLHSTGPPKLQEPDGPVSVIPQAARHFTMVNRVPPTSKHEQDHYRHGPQGSNGHNTGDVSRQSAWVAGEKHLETSADAFHHLPQPPRSELHGQEVVHRFDPEIQASTRPSESLPAPDVGAPTGVGEKASPVERTVHGAGHLPVETWDAQRQPPPQDAKPEAINFPSQVYEMSRDLRPFIPPERYPSPPRNMWYEVPKERSVSSEAPAMFPWEGRQPRPSRVYCAGESSRPSVPATPSLPASAQRQERQERQEMSPPSHSYADDHSAKPTRAEHKAELVSVKQPVEPAVVRHSIPWDSFLRTNTWDEMPAITRYVQGLQKHRSANNPGLADVSPTERAARQQDVPFANAAVDPQKFPGSAVVNSRSRLYDRRVFGADKESNLQSLAVTEAGQPRSGWTVFAT</sequence>
<dbReference type="STRING" id="1314773.A0A3N2Q087"/>
<keyword evidence="6" id="KW-0320">Glycogen biosynthesis</keyword>
<keyword evidence="16" id="KW-1185">Reference proteome</keyword>
<dbReference type="FunFam" id="3.90.550.10:FF:000092">
    <property type="entry name" value="Glycogenin 2"/>
    <property type="match status" value="1"/>
</dbReference>
<proteinExistence type="inferred from homology"/>
<comment type="similarity">
    <text evidence="9">Belongs to the glycosyltransferase 8 family. Glycogenin subfamily.</text>
</comment>
<evidence type="ECO:0000256" key="11">
    <source>
        <dbReference type="ARBA" id="ARBA00050886"/>
    </source>
</evidence>
<comment type="subcellular location">
    <subcellularLocation>
        <location evidence="2">Cytoplasm</location>
    </subcellularLocation>
</comment>
<comment type="function">
    <text evidence="13">Self-glucosylating initiator of glycogen synthesis. It catalyzes the formation of a short alpha (1,4)-glucosyl chain covalently attached via a glucose 1-O-tyrosyl linkage to internal tyrosine residues and these chains act as primers for the elongation reaction catalyzed by glycogen synthase.</text>
</comment>
<dbReference type="AlphaFoldDB" id="A0A3N2Q087"/>
<dbReference type="GO" id="GO:0046872">
    <property type="term" value="F:metal ion binding"/>
    <property type="evidence" value="ECO:0007669"/>
    <property type="project" value="UniProtKB-KW"/>
</dbReference>
<keyword evidence="3" id="KW-0963">Cytoplasm</keyword>
<evidence type="ECO:0000256" key="2">
    <source>
        <dbReference type="ARBA" id="ARBA00004496"/>
    </source>
</evidence>
<name>A0A3N2Q087_SODAK</name>
<evidence type="ECO:0000256" key="9">
    <source>
        <dbReference type="ARBA" id="ARBA00038162"/>
    </source>
</evidence>
<evidence type="ECO:0000256" key="1">
    <source>
        <dbReference type="ARBA" id="ARBA00001936"/>
    </source>
</evidence>
<feature type="compositionally biased region" description="Polar residues" evidence="14">
    <location>
        <begin position="307"/>
        <end position="317"/>
    </location>
</feature>
<evidence type="ECO:0000256" key="5">
    <source>
        <dbReference type="ARBA" id="ARBA00022723"/>
    </source>
</evidence>
<feature type="region of interest" description="Disordered" evidence="14">
    <location>
        <begin position="461"/>
        <end position="534"/>
    </location>
</feature>
<dbReference type="GO" id="GO:0005737">
    <property type="term" value="C:cytoplasm"/>
    <property type="evidence" value="ECO:0007669"/>
    <property type="project" value="UniProtKB-SubCell"/>
</dbReference>
<dbReference type="EC" id="2.4.1.186" evidence="10"/>
<evidence type="ECO:0000313" key="16">
    <source>
        <dbReference type="Proteomes" id="UP000272025"/>
    </source>
</evidence>
<feature type="region of interest" description="Disordered" evidence="14">
    <location>
        <begin position="363"/>
        <end position="385"/>
    </location>
</feature>
<keyword evidence="5" id="KW-0479">Metal-binding</keyword>
<comment type="catalytic activity">
    <reaction evidence="11">
        <text>[1,4-alpha-D-glucosyl](n)-L-tyrosyl-[glycogenin] + UDP-alpha-D-glucose = [1,4-alpha-D-glucosyl](n+1)-L-tyrosyl-[glycogenin] + UDP + H(+)</text>
        <dbReference type="Rhea" id="RHEA:56560"/>
        <dbReference type="Rhea" id="RHEA-COMP:14606"/>
        <dbReference type="Rhea" id="RHEA-COMP:14607"/>
        <dbReference type="ChEBI" id="CHEBI:15378"/>
        <dbReference type="ChEBI" id="CHEBI:58223"/>
        <dbReference type="ChEBI" id="CHEBI:58885"/>
        <dbReference type="ChEBI" id="CHEBI:140574"/>
        <dbReference type="EC" id="2.4.1.186"/>
    </reaction>
</comment>
<dbReference type="RefSeq" id="XP_028467914.1">
    <property type="nucleotide sequence ID" value="XM_028613461.1"/>
</dbReference>
<evidence type="ECO:0000256" key="8">
    <source>
        <dbReference type="ARBA" id="ARBA00023211"/>
    </source>
</evidence>
<dbReference type="PANTHER" id="PTHR11183">
    <property type="entry name" value="GLYCOGENIN SUBFAMILY MEMBER"/>
    <property type="match status" value="1"/>
</dbReference>
<evidence type="ECO:0000256" key="13">
    <source>
        <dbReference type="ARBA" id="ARBA00057883"/>
    </source>
</evidence>
<comment type="catalytic activity">
    <reaction evidence="12">
        <text>L-tyrosyl-[glycogenin] + UDP-alpha-D-glucose = alpha-D-glucosyl-L-tyrosyl-[glycogenin] + UDP + H(+)</text>
        <dbReference type="Rhea" id="RHEA:23360"/>
        <dbReference type="Rhea" id="RHEA-COMP:14604"/>
        <dbReference type="Rhea" id="RHEA-COMP:14605"/>
        <dbReference type="ChEBI" id="CHEBI:15378"/>
        <dbReference type="ChEBI" id="CHEBI:46858"/>
        <dbReference type="ChEBI" id="CHEBI:58223"/>
        <dbReference type="ChEBI" id="CHEBI:58885"/>
        <dbReference type="ChEBI" id="CHEBI:140573"/>
        <dbReference type="EC" id="2.4.1.186"/>
    </reaction>
</comment>
<accession>A0A3N2Q087</accession>
<gene>
    <name evidence="15" type="ORF">SODALDRAFT_350148</name>
</gene>
<dbReference type="Pfam" id="PF01501">
    <property type="entry name" value="Glyco_transf_8"/>
    <property type="match status" value="1"/>
</dbReference>
<feature type="region of interest" description="Disordered" evidence="14">
    <location>
        <begin position="292"/>
        <end position="317"/>
    </location>
</feature>
<dbReference type="EMBL" id="ML119053">
    <property type="protein sequence ID" value="ROT40108.1"/>
    <property type="molecule type" value="Genomic_DNA"/>
</dbReference>
<dbReference type="GeneID" id="39581939"/>
<evidence type="ECO:0000256" key="12">
    <source>
        <dbReference type="ARBA" id="ARBA00052293"/>
    </source>
</evidence>
<dbReference type="SUPFAM" id="SSF53448">
    <property type="entry name" value="Nucleotide-diphospho-sugar transferases"/>
    <property type="match status" value="1"/>
</dbReference>
<feature type="compositionally biased region" description="Basic and acidic residues" evidence="14">
    <location>
        <begin position="518"/>
        <end position="534"/>
    </location>
</feature>
<protein>
    <recommendedName>
        <fullName evidence="10">glycogenin glucosyltransferase</fullName>
        <ecNumber evidence="10">2.4.1.186</ecNumber>
    </recommendedName>
</protein>
<dbReference type="InterPro" id="IPR050587">
    <property type="entry name" value="GNT1/Glycosyltrans_8"/>
</dbReference>
<dbReference type="Proteomes" id="UP000272025">
    <property type="component" value="Unassembled WGS sequence"/>
</dbReference>
<keyword evidence="4 15" id="KW-0808">Transferase</keyword>
<dbReference type="Gene3D" id="3.90.550.10">
    <property type="entry name" value="Spore Coat Polysaccharide Biosynthesis Protein SpsA, Chain A"/>
    <property type="match status" value="1"/>
</dbReference>
<dbReference type="GO" id="GO:0008466">
    <property type="term" value="F:glycogenin glucosyltransferase activity"/>
    <property type="evidence" value="ECO:0007669"/>
    <property type="project" value="UniProtKB-EC"/>
</dbReference>
<dbReference type="InterPro" id="IPR002495">
    <property type="entry name" value="Glyco_trans_8"/>
</dbReference>
<evidence type="ECO:0000256" key="10">
    <source>
        <dbReference type="ARBA" id="ARBA00038934"/>
    </source>
</evidence>
<evidence type="ECO:0000256" key="6">
    <source>
        <dbReference type="ARBA" id="ARBA00023056"/>
    </source>
</evidence>
<evidence type="ECO:0000256" key="7">
    <source>
        <dbReference type="ARBA" id="ARBA00023180"/>
    </source>
</evidence>
<evidence type="ECO:0000313" key="15">
    <source>
        <dbReference type="EMBL" id="ROT40108.1"/>
    </source>
</evidence>
<dbReference type="InterPro" id="IPR029044">
    <property type="entry name" value="Nucleotide-diphossugar_trans"/>
</dbReference>